<reference evidence="1" key="1">
    <citation type="submission" date="2021-06" db="EMBL/GenBank/DDBJ databases">
        <authorList>
            <person name="Kallberg Y."/>
            <person name="Tangrot J."/>
            <person name="Rosling A."/>
        </authorList>
    </citation>
    <scope>NUCLEOTIDE SEQUENCE</scope>
    <source>
        <strain evidence="1">FL966</strain>
    </source>
</reference>
<sequence length="75" mass="8785">NQYVTDVENQLNSAKNFLEQRELIDEGYKVILYCKNKFVHALGFTTPFFQASENITEIVVNSTFKTNQERFELFA</sequence>
<name>A0A9N9KH45_9GLOM</name>
<accession>A0A9N9KH45</accession>
<dbReference type="AlphaFoldDB" id="A0A9N9KH45"/>
<feature type="non-terminal residue" evidence="1">
    <location>
        <position position="75"/>
    </location>
</feature>
<feature type="non-terminal residue" evidence="1">
    <location>
        <position position="1"/>
    </location>
</feature>
<evidence type="ECO:0000313" key="2">
    <source>
        <dbReference type="Proteomes" id="UP000789759"/>
    </source>
</evidence>
<evidence type="ECO:0000313" key="1">
    <source>
        <dbReference type="EMBL" id="CAG8828422.1"/>
    </source>
</evidence>
<dbReference type="OrthoDB" id="2431195at2759"/>
<proteinExistence type="predicted"/>
<protein>
    <submittedName>
        <fullName evidence="1">16497_t:CDS:1</fullName>
    </submittedName>
</protein>
<keyword evidence="2" id="KW-1185">Reference proteome</keyword>
<organism evidence="1 2">
    <name type="scientific">Cetraspora pellucida</name>
    <dbReference type="NCBI Taxonomy" id="1433469"/>
    <lineage>
        <taxon>Eukaryota</taxon>
        <taxon>Fungi</taxon>
        <taxon>Fungi incertae sedis</taxon>
        <taxon>Mucoromycota</taxon>
        <taxon>Glomeromycotina</taxon>
        <taxon>Glomeromycetes</taxon>
        <taxon>Diversisporales</taxon>
        <taxon>Gigasporaceae</taxon>
        <taxon>Cetraspora</taxon>
    </lineage>
</organism>
<comment type="caution">
    <text evidence="1">The sequence shown here is derived from an EMBL/GenBank/DDBJ whole genome shotgun (WGS) entry which is preliminary data.</text>
</comment>
<dbReference type="Proteomes" id="UP000789759">
    <property type="component" value="Unassembled WGS sequence"/>
</dbReference>
<dbReference type="EMBL" id="CAJVQA010060576">
    <property type="protein sequence ID" value="CAG8828422.1"/>
    <property type="molecule type" value="Genomic_DNA"/>
</dbReference>
<gene>
    <name evidence="1" type="ORF">CPELLU_LOCUS20395</name>
</gene>